<dbReference type="RefSeq" id="WP_092048927.1">
    <property type="nucleotide sequence ID" value="NZ_FOQD01000005.1"/>
</dbReference>
<evidence type="ECO:0000313" key="3">
    <source>
        <dbReference type="EMBL" id="SFI05655.1"/>
    </source>
</evidence>
<dbReference type="PANTHER" id="PTHR34512:SF30">
    <property type="entry name" value="OUTER MEMBRANE PROTEIN ASSEMBLY FACTOR BAMB"/>
    <property type="match status" value="1"/>
</dbReference>
<feature type="domain" description="Pyrrolo-quinoline quinone repeat" evidence="2">
    <location>
        <begin position="83"/>
        <end position="318"/>
    </location>
</feature>
<protein>
    <submittedName>
        <fullName evidence="3">Outer membrane protein assembly factor BamB, contains PQQ-like beta-propeller repeat</fullName>
    </submittedName>
</protein>
<accession>A0A1I3F311</accession>
<dbReference type="AlphaFoldDB" id="A0A1I3F311"/>
<name>A0A1I3F311_9PLAN</name>
<dbReference type="InterPro" id="IPR011047">
    <property type="entry name" value="Quinoprotein_ADH-like_sf"/>
</dbReference>
<gene>
    <name evidence="3" type="ORF">SAMN05421753_10564</name>
</gene>
<dbReference type="Proteomes" id="UP000199518">
    <property type="component" value="Unassembled WGS sequence"/>
</dbReference>
<dbReference type="EMBL" id="FOQD01000005">
    <property type="protein sequence ID" value="SFI05655.1"/>
    <property type="molecule type" value="Genomic_DNA"/>
</dbReference>
<evidence type="ECO:0000313" key="4">
    <source>
        <dbReference type="Proteomes" id="UP000199518"/>
    </source>
</evidence>
<keyword evidence="4" id="KW-1185">Reference proteome</keyword>
<dbReference type="InterPro" id="IPR015943">
    <property type="entry name" value="WD40/YVTN_repeat-like_dom_sf"/>
</dbReference>
<evidence type="ECO:0000256" key="1">
    <source>
        <dbReference type="SAM" id="SignalP"/>
    </source>
</evidence>
<dbReference type="Gene3D" id="2.130.10.10">
    <property type="entry name" value="YVTN repeat-like/Quinoprotein amine dehydrogenase"/>
    <property type="match status" value="1"/>
</dbReference>
<dbReference type="PANTHER" id="PTHR34512">
    <property type="entry name" value="CELL SURFACE PROTEIN"/>
    <property type="match status" value="1"/>
</dbReference>
<dbReference type="STRING" id="1576369.SAMN05421753_10564"/>
<dbReference type="Pfam" id="PF13360">
    <property type="entry name" value="PQQ_2"/>
    <property type="match status" value="1"/>
</dbReference>
<reference evidence="4" key="1">
    <citation type="submission" date="2016-10" db="EMBL/GenBank/DDBJ databases">
        <authorList>
            <person name="Varghese N."/>
            <person name="Submissions S."/>
        </authorList>
    </citation>
    <scope>NUCLEOTIDE SEQUENCE [LARGE SCALE GENOMIC DNA]</scope>
    <source>
        <strain evidence="4">DSM 26348</strain>
    </source>
</reference>
<proteinExistence type="predicted"/>
<feature type="chain" id="PRO_5011475823" evidence="1">
    <location>
        <begin position="20"/>
        <end position="436"/>
    </location>
</feature>
<dbReference type="OrthoDB" id="9815737at2"/>
<keyword evidence="1" id="KW-0732">Signal</keyword>
<feature type="signal peptide" evidence="1">
    <location>
        <begin position="1"/>
        <end position="19"/>
    </location>
</feature>
<dbReference type="SUPFAM" id="SSF50998">
    <property type="entry name" value="Quinoprotein alcohol dehydrogenase-like"/>
    <property type="match status" value="1"/>
</dbReference>
<dbReference type="InterPro" id="IPR002372">
    <property type="entry name" value="PQQ_rpt_dom"/>
</dbReference>
<evidence type="ECO:0000259" key="2">
    <source>
        <dbReference type="Pfam" id="PF13360"/>
    </source>
</evidence>
<organism evidence="3 4">
    <name type="scientific">Planctomicrobium piriforme</name>
    <dbReference type="NCBI Taxonomy" id="1576369"/>
    <lineage>
        <taxon>Bacteria</taxon>
        <taxon>Pseudomonadati</taxon>
        <taxon>Planctomycetota</taxon>
        <taxon>Planctomycetia</taxon>
        <taxon>Planctomycetales</taxon>
        <taxon>Planctomycetaceae</taxon>
        <taxon>Planctomicrobium</taxon>
    </lineage>
</organism>
<sequence>MQGRSAWLTLFWFAMSASASWGGDWPQILGPQRSGIADSDEHLLQRWPKGGPPTLWERKVGHGYAGLAVAGNRGILFHRIDDEEIVEGIDVATGRTLFQDKSPTSFAPQVGGRDGDGPLCVPTIHQGRVISYGAQGILTCLDLETGRRLWQHKTHREFNAQEGYFGAGSSPIVVDQAVVVNVGGRNGAGIVAFDLETGAVLWKQTDEPASYSAPVQVNINDMPLVLMVTRYQCVLIDPKSGTLLFQFPFGQRGPTVNGASPVVMGDRLLVTSSYGIGGVYAEFDLFGTRPIWKGEKPVATQYCTPIPIDGFLYLINGRDDVPPADFECIELAALRSRVREGDQPSPGGAAPITTSPQKWIEHNFGYGTLILADGRLLAQKTDGELLLINPNPEALKVVSRCQSLRGVTRALPALSNGRYFLRNEDTLKCLHLARGL</sequence>